<dbReference type="Proteomes" id="UP000269019">
    <property type="component" value="Chromosome"/>
</dbReference>
<proteinExistence type="predicted"/>
<accession>A0A3G6J540</accession>
<evidence type="ECO:0000313" key="3">
    <source>
        <dbReference type="Proteomes" id="UP000269019"/>
    </source>
</evidence>
<feature type="transmembrane region" description="Helical" evidence="1">
    <location>
        <begin position="113"/>
        <end position="133"/>
    </location>
</feature>
<keyword evidence="1" id="KW-0812">Transmembrane</keyword>
<keyword evidence="1" id="KW-1133">Transmembrane helix</keyword>
<keyword evidence="3" id="KW-1185">Reference proteome</keyword>
<dbReference type="EMBL" id="CP033896">
    <property type="protein sequence ID" value="AZA13215.1"/>
    <property type="molecule type" value="Genomic_DNA"/>
</dbReference>
<dbReference type="KEGG" id="ccho:CCHOA_04030"/>
<protein>
    <submittedName>
        <fullName evidence="2">Uncharacterized protein</fullName>
    </submittedName>
</protein>
<evidence type="ECO:0000313" key="2">
    <source>
        <dbReference type="EMBL" id="AZA13215.1"/>
    </source>
</evidence>
<reference evidence="2 3" key="1">
    <citation type="submission" date="2018-11" db="EMBL/GenBank/DDBJ databases">
        <authorList>
            <person name="Kleinhagauer T."/>
            <person name="Glaeser S.P."/>
            <person name="Spergser J."/>
            <person name="Ruckert C."/>
            <person name="Kaempfer P."/>
            <person name="Busse H.-J."/>
        </authorList>
    </citation>
    <scope>NUCLEOTIDE SEQUENCE [LARGE SCALE GENOMIC DNA]</scope>
    <source>
        <strain evidence="2 3">200CH</strain>
    </source>
</reference>
<sequence>MLQKRGQGSRPLVFLQRKTQSFQDLLHQVLLHLARRYDLEVVYGVSLQHRLLGAMTCSISFGGLNSAANAVPDADCVYCSCPADCPWVSPVPGFIAGLGIPRKIYHSDARRRCLTVIEVPCVLFLALCCPWFVAGVDCLFAQQMCSVEGGCTQGARINSLLPWRKMEAQPVGR</sequence>
<gene>
    <name evidence="2" type="ORF">CCHOA_04030</name>
</gene>
<dbReference type="AlphaFoldDB" id="A0A3G6J540"/>
<evidence type="ECO:0000256" key="1">
    <source>
        <dbReference type="SAM" id="Phobius"/>
    </source>
</evidence>
<organism evidence="2 3">
    <name type="scientific">Corynebacterium choanae</name>
    <dbReference type="NCBI Taxonomy" id="1862358"/>
    <lineage>
        <taxon>Bacteria</taxon>
        <taxon>Bacillati</taxon>
        <taxon>Actinomycetota</taxon>
        <taxon>Actinomycetes</taxon>
        <taxon>Mycobacteriales</taxon>
        <taxon>Corynebacteriaceae</taxon>
        <taxon>Corynebacterium</taxon>
    </lineage>
</organism>
<keyword evidence="1" id="KW-0472">Membrane</keyword>
<name>A0A3G6J540_9CORY</name>